<dbReference type="InterPro" id="IPR025940">
    <property type="entry name" value="SpoIISA_toxin"/>
</dbReference>
<dbReference type="RefSeq" id="WP_328070950.1">
    <property type="nucleotide sequence ID" value="NZ_JARTIK010000001.1"/>
</dbReference>
<comment type="caution">
    <text evidence="2">The sequence shown here is derived from an EMBL/GenBank/DDBJ whole genome shotgun (WGS) entry which is preliminary data.</text>
</comment>
<feature type="transmembrane region" description="Helical" evidence="1">
    <location>
        <begin position="20"/>
        <end position="41"/>
    </location>
</feature>
<keyword evidence="1" id="KW-0812">Transmembrane</keyword>
<evidence type="ECO:0000256" key="1">
    <source>
        <dbReference type="SAM" id="Phobius"/>
    </source>
</evidence>
<proteinExistence type="predicted"/>
<evidence type="ECO:0000313" key="3">
    <source>
        <dbReference type="Proteomes" id="UP001336122"/>
    </source>
</evidence>
<dbReference type="EMBL" id="JARTIK010000001">
    <property type="protein sequence ID" value="MED4676790.1"/>
    <property type="molecule type" value="Genomic_DNA"/>
</dbReference>
<dbReference type="Pfam" id="PF14171">
    <property type="entry name" value="SpoIISA_toxin"/>
    <property type="match status" value="1"/>
</dbReference>
<keyword evidence="3" id="KW-1185">Reference proteome</keyword>
<accession>A0ABU6P832</accession>
<feature type="transmembrane region" description="Helical" evidence="1">
    <location>
        <begin position="53"/>
        <end position="73"/>
    </location>
</feature>
<organism evidence="2 3">
    <name type="scientific">Bacillus nitratireducens</name>
    <dbReference type="NCBI Taxonomy" id="2026193"/>
    <lineage>
        <taxon>Bacteria</taxon>
        <taxon>Bacillati</taxon>
        <taxon>Bacillota</taxon>
        <taxon>Bacilli</taxon>
        <taxon>Bacillales</taxon>
        <taxon>Bacillaceae</taxon>
        <taxon>Bacillus</taxon>
        <taxon>Bacillus cereus group</taxon>
    </lineage>
</organism>
<feature type="transmembrane region" description="Helical" evidence="1">
    <location>
        <begin position="110"/>
        <end position="130"/>
    </location>
</feature>
<evidence type="ECO:0000313" key="2">
    <source>
        <dbReference type="EMBL" id="MED4676790.1"/>
    </source>
</evidence>
<reference evidence="2 3" key="1">
    <citation type="submission" date="2023-03" db="EMBL/GenBank/DDBJ databases">
        <title>Bacillus Genome Sequencing.</title>
        <authorList>
            <person name="Dunlap C."/>
        </authorList>
    </citation>
    <scope>NUCLEOTIDE SEQUENCE [LARGE SCALE GENOMIC DNA]</scope>
    <source>
        <strain evidence="2 3">NRS-319</strain>
    </source>
</reference>
<name>A0ABU6P832_9BACI</name>
<dbReference type="Proteomes" id="UP001336122">
    <property type="component" value="Unassembled WGS sequence"/>
</dbReference>
<keyword evidence="1" id="KW-0472">Membrane</keyword>
<keyword evidence="1" id="KW-1133">Transmembrane helix</keyword>
<gene>
    <name evidence="2" type="ORF">P9485_02800</name>
</gene>
<protein>
    <submittedName>
        <fullName evidence="2">Type II toxin-antitoxin system SpoIISA family toxin</fullName>
    </submittedName>
</protein>
<sequence length="307" mass="36256">MEGNLQESEKWYKKPRNKMILKIIIPIILVIVLLIVKMIWGNSILSFTQKNKWLILTGFSALILYISWAFEDFFKKHKQNLRKTWYFFFIVGIVLLLNHTGFNVNEWQRYTLLAAMFIFVDLALFLTPSIKKIGGTEMEQINEVENVNEEMKKVIVQTQNRSLQFTDILDRMQISSFETQEWNEIESYRESLESFLCDYGETCRQDITVFKKDDDTYFKQEVGTILGVNLTEEQLKSIHNKVVVHIDKQTTLIPYLEKVFPVVISIESEKEHVLDIDIDYIINLSLIHSWLKKTSAEQGEQHDWRTL</sequence>
<feature type="transmembrane region" description="Helical" evidence="1">
    <location>
        <begin position="85"/>
        <end position="104"/>
    </location>
</feature>